<dbReference type="EMBL" id="NGUO01000004">
    <property type="protein sequence ID" value="OWS72262.1"/>
    <property type="molecule type" value="Genomic_DNA"/>
</dbReference>
<evidence type="ECO:0008006" key="4">
    <source>
        <dbReference type="Google" id="ProtNLM"/>
    </source>
</evidence>
<evidence type="ECO:0000313" key="3">
    <source>
        <dbReference type="Proteomes" id="UP000198104"/>
    </source>
</evidence>
<name>A0A254Q9R2_9BURK</name>
<feature type="signal peptide" evidence="1">
    <location>
        <begin position="1"/>
        <end position="25"/>
    </location>
</feature>
<dbReference type="AlphaFoldDB" id="A0A254Q9R2"/>
<gene>
    <name evidence="2" type="ORF">CBI30_03475</name>
</gene>
<keyword evidence="3" id="KW-1185">Reference proteome</keyword>
<dbReference type="Proteomes" id="UP000198104">
    <property type="component" value="Unassembled WGS sequence"/>
</dbReference>
<organism evidence="2 3">
    <name type="scientific">Polynucleobacter aenigmaticus</name>
    <dbReference type="NCBI Taxonomy" id="1743164"/>
    <lineage>
        <taxon>Bacteria</taxon>
        <taxon>Pseudomonadati</taxon>
        <taxon>Pseudomonadota</taxon>
        <taxon>Betaproteobacteria</taxon>
        <taxon>Burkholderiales</taxon>
        <taxon>Burkholderiaceae</taxon>
        <taxon>Polynucleobacter</taxon>
    </lineage>
</organism>
<comment type="caution">
    <text evidence="2">The sequence shown here is derived from an EMBL/GenBank/DDBJ whole genome shotgun (WGS) entry which is preliminary data.</text>
</comment>
<accession>A0A254Q9R2</accession>
<evidence type="ECO:0000313" key="2">
    <source>
        <dbReference type="EMBL" id="OWS72262.1"/>
    </source>
</evidence>
<protein>
    <recommendedName>
        <fullName evidence="4">Transporter</fullName>
    </recommendedName>
</protein>
<reference evidence="2 3" key="1">
    <citation type="submission" date="2017-05" db="EMBL/GenBank/DDBJ databases">
        <title>Polynucleobacter sp. MWH-K35W1 isolated from the permanently anoxic monimolimnion of a meromictic lake.</title>
        <authorList>
            <person name="Hahn M.W."/>
        </authorList>
    </citation>
    <scope>NUCLEOTIDE SEQUENCE [LARGE SCALE GENOMIC DNA]</scope>
    <source>
        <strain evidence="2 3">MWH-K35W1</strain>
    </source>
</reference>
<sequence>MTFLRIIAHLLIPLALLGSTGIAMADESKFSGGFLNLEKSSDQQSSQRVLEFWGYHNTFGEQTQSDTLKLRYYQPLQFDQWRGTMRLDTSYVSTYGPALPEQSSGTYNAGNTMLTVWGNHPSILKNWEGTLGGRIVFPFGNYGQWAAGPQIGTVYIPRNGSDSRLSDFSPLLRYMYGFASKGNSFANNPNQPPLARNLNIYPTLGFNILPDTQIRLWDENGITWNTGGGGGWFVPLDAMVTHRLNKHFLFAVGASKQVVQSYPVYDWSFYGKLSFNF</sequence>
<keyword evidence="1" id="KW-0732">Signal</keyword>
<feature type="chain" id="PRO_5012829537" description="Transporter" evidence="1">
    <location>
        <begin position="26"/>
        <end position="277"/>
    </location>
</feature>
<evidence type="ECO:0000256" key="1">
    <source>
        <dbReference type="SAM" id="SignalP"/>
    </source>
</evidence>
<proteinExistence type="predicted"/>